<evidence type="ECO:0000256" key="5">
    <source>
        <dbReference type="ARBA" id="ARBA00022840"/>
    </source>
</evidence>
<dbReference type="Pfam" id="PF00664">
    <property type="entry name" value="ABC_membrane"/>
    <property type="match status" value="1"/>
</dbReference>
<comment type="subcellular location">
    <subcellularLocation>
        <location evidence="1">Cell membrane</location>
        <topology evidence="1">Multi-pass membrane protein</topology>
    </subcellularLocation>
</comment>
<evidence type="ECO:0000256" key="7">
    <source>
        <dbReference type="ARBA" id="ARBA00023136"/>
    </source>
</evidence>
<dbReference type="InterPro" id="IPR017871">
    <property type="entry name" value="ABC_transporter-like_CS"/>
</dbReference>
<comment type="caution">
    <text evidence="12">The sequence shown here is derived from an EMBL/GenBank/DDBJ whole genome shotgun (WGS) entry which is preliminary data.</text>
</comment>
<feature type="domain" description="ABC transporter" evidence="10">
    <location>
        <begin position="347"/>
        <end position="583"/>
    </location>
</feature>
<dbReference type="InterPro" id="IPR036640">
    <property type="entry name" value="ABC1_TM_sf"/>
</dbReference>
<keyword evidence="3 9" id="KW-0812">Transmembrane</keyword>
<dbReference type="GO" id="GO:0005524">
    <property type="term" value="F:ATP binding"/>
    <property type="evidence" value="ECO:0007669"/>
    <property type="project" value="UniProtKB-KW"/>
</dbReference>
<dbReference type="InterPro" id="IPR010128">
    <property type="entry name" value="ATPase_T1SS_PrtD-like"/>
</dbReference>
<dbReference type="GO" id="GO:0016887">
    <property type="term" value="F:ATP hydrolysis activity"/>
    <property type="evidence" value="ECO:0007669"/>
    <property type="project" value="InterPro"/>
</dbReference>
<dbReference type="PANTHER" id="PTHR24221:SF654">
    <property type="entry name" value="ATP-BINDING CASSETTE SUB-FAMILY B MEMBER 6"/>
    <property type="match status" value="1"/>
</dbReference>
<dbReference type="SUPFAM" id="SSF52540">
    <property type="entry name" value="P-loop containing nucleoside triphosphate hydrolases"/>
    <property type="match status" value="1"/>
</dbReference>
<dbReference type="InterPro" id="IPR003593">
    <property type="entry name" value="AAA+_ATPase"/>
</dbReference>
<reference evidence="12 13" key="1">
    <citation type="submission" date="2017-07" db="EMBL/GenBank/DDBJ databases">
        <title>Draft Genome Sequences of Select Purple Nonsulfur Bacteria.</title>
        <authorList>
            <person name="Lasarre B."/>
            <person name="Mckinlay J.B."/>
        </authorList>
    </citation>
    <scope>NUCLEOTIDE SEQUENCE [LARGE SCALE GENOMIC DNA]</scope>
    <source>
        <strain evidence="12 13">DSM 11907</strain>
    </source>
</reference>
<sequence length="599" mass="63135">MDDGPVPRRAGPGRAPALRVEPPSALGHSLRACSRTFLTVCILSGIVNLLALTGPFFMLEVYDRVLPGRSLPTLAGLALIAGLLYSFFGLLDVLRMRLLTRIGMSLDQSVRAATFDLLWRVPLSRGRPEVPQQPLRDLNQVRGFLSGVGPTAIFDLPWLPLYVGLCFVFHPLIGAAALVSALTLIGVMILTEALVRRPVSDAGAIAAARNRLTEAAVRNAEVMQAMAIAPRLRSLFSASSADLLAAQRRSSDIGNGMSALSKVLRLVVQSAVLGVGAVLVVRQEATAGIMIASSILCARALAPVELALANWRSFLAARQSWRRLDAALRQMTATPASTMLPEPSRTLSVESLTVVPPGAQRPVLHGASFRVSAGSALGVIGPSASGKSSLARALVGSWAPAAGRVALDGAALPQWPCEQLGRVIGYLPQDVELFSGTIGENVSRFDPDADPAAIVAACRAAGAHDMIVSRLGGYDSDIGDFGVTLSAGQRQRIGLARALYGDPFLVVLDEPNSNLDSDGEEALTHAIMAVRSRGGIVVVVAHRPSALRAVDLVLMLADGRIQSFGPKDTILPRYLRRNGSTEVAPTASGPPLQKRSGTS</sequence>
<dbReference type="InterPro" id="IPR003439">
    <property type="entry name" value="ABC_transporter-like_ATP-bd"/>
</dbReference>
<name>A0A327KID6_9BRAD</name>
<organism evidence="12 13">
    <name type="scientific">Rhodoplanes elegans</name>
    <dbReference type="NCBI Taxonomy" id="29408"/>
    <lineage>
        <taxon>Bacteria</taxon>
        <taxon>Pseudomonadati</taxon>
        <taxon>Pseudomonadota</taxon>
        <taxon>Alphaproteobacteria</taxon>
        <taxon>Hyphomicrobiales</taxon>
        <taxon>Nitrobacteraceae</taxon>
        <taxon>Rhodoplanes</taxon>
    </lineage>
</organism>
<keyword evidence="5" id="KW-0067">ATP-binding</keyword>
<feature type="transmembrane region" description="Helical" evidence="9">
    <location>
        <begin position="71"/>
        <end position="94"/>
    </location>
</feature>
<feature type="domain" description="ABC transmembrane type-1" evidence="11">
    <location>
        <begin position="38"/>
        <end position="316"/>
    </location>
</feature>
<evidence type="ECO:0000256" key="3">
    <source>
        <dbReference type="ARBA" id="ARBA00022692"/>
    </source>
</evidence>
<protein>
    <submittedName>
        <fullName evidence="12">Type I secretion system permease/ATPase</fullName>
    </submittedName>
</protein>
<dbReference type="OrthoDB" id="9808328at2"/>
<dbReference type="Pfam" id="PF00005">
    <property type="entry name" value="ABC_tran"/>
    <property type="match status" value="1"/>
</dbReference>
<dbReference type="PROSITE" id="PS50929">
    <property type="entry name" value="ABC_TM1F"/>
    <property type="match status" value="1"/>
</dbReference>
<dbReference type="GO" id="GO:0030253">
    <property type="term" value="P:protein secretion by the type I secretion system"/>
    <property type="evidence" value="ECO:0007669"/>
    <property type="project" value="InterPro"/>
</dbReference>
<dbReference type="GO" id="GO:0030256">
    <property type="term" value="C:type I protein secretion system complex"/>
    <property type="evidence" value="ECO:0007669"/>
    <property type="project" value="InterPro"/>
</dbReference>
<dbReference type="SUPFAM" id="SSF90123">
    <property type="entry name" value="ABC transporter transmembrane region"/>
    <property type="match status" value="1"/>
</dbReference>
<dbReference type="AlphaFoldDB" id="A0A327KID6"/>
<dbReference type="GO" id="GO:0140359">
    <property type="term" value="F:ABC-type transporter activity"/>
    <property type="evidence" value="ECO:0007669"/>
    <property type="project" value="InterPro"/>
</dbReference>
<dbReference type="PANTHER" id="PTHR24221">
    <property type="entry name" value="ATP-BINDING CASSETTE SUB-FAMILY B"/>
    <property type="match status" value="1"/>
</dbReference>
<dbReference type="PROSITE" id="PS50893">
    <property type="entry name" value="ABC_TRANSPORTER_2"/>
    <property type="match status" value="1"/>
</dbReference>
<dbReference type="PROSITE" id="PS00211">
    <property type="entry name" value="ABC_TRANSPORTER_1"/>
    <property type="match status" value="1"/>
</dbReference>
<dbReference type="InterPro" id="IPR039421">
    <property type="entry name" value="Type_1_exporter"/>
</dbReference>
<evidence type="ECO:0000256" key="2">
    <source>
        <dbReference type="ARBA" id="ARBA00005417"/>
    </source>
</evidence>
<feature type="region of interest" description="Disordered" evidence="8">
    <location>
        <begin position="580"/>
        <end position="599"/>
    </location>
</feature>
<evidence type="ECO:0000313" key="12">
    <source>
        <dbReference type="EMBL" id="RAI38559.1"/>
    </source>
</evidence>
<evidence type="ECO:0000256" key="6">
    <source>
        <dbReference type="ARBA" id="ARBA00022989"/>
    </source>
</evidence>
<evidence type="ECO:0000256" key="9">
    <source>
        <dbReference type="SAM" id="Phobius"/>
    </source>
</evidence>
<accession>A0A327KID6</accession>
<dbReference type="SMART" id="SM00382">
    <property type="entry name" value="AAA"/>
    <property type="match status" value="1"/>
</dbReference>
<evidence type="ECO:0000259" key="11">
    <source>
        <dbReference type="PROSITE" id="PS50929"/>
    </source>
</evidence>
<proteinExistence type="inferred from homology"/>
<dbReference type="EMBL" id="NPEU01000119">
    <property type="protein sequence ID" value="RAI38559.1"/>
    <property type="molecule type" value="Genomic_DNA"/>
</dbReference>
<dbReference type="InterPro" id="IPR027417">
    <property type="entry name" value="P-loop_NTPase"/>
</dbReference>
<dbReference type="Proteomes" id="UP000248863">
    <property type="component" value="Unassembled WGS sequence"/>
</dbReference>
<dbReference type="Gene3D" id="1.20.1560.10">
    <property type="entry name" value="ABC transporter type 1, transmembrane domain"/>
    <property type="match status" value="1"/>
</dbReference>
<dbReference type="NCBIfam" id="TIGR01842">
    <property type="entry name" value="type_I_sec_PrtD"/>
    <property type="match status" value="1"/>
</dbReference>
<comment type="similarity">
    <text evidence="2">Belongs to the ABC transporter superfamily.</text>
</comment>
<keyword evidence="4" id="KW-0547">Nucleotide-binding</keyword>
<dbReference type="GO" id="GO:0034040">
    <property type="term" value="F:ATPase-coupled lipid transmembrane transporter activity"/>
    <property type="evidence" value="ECO:0007669"/>
    <property type="project" value="TreeGrafter"/>
</dbReference>
<dbReference type="Gene3D" id="3.40.50.300">
    <property type="entry name" value="P-loop containing nucleotide triphosphate hydrolases"/>
    <property type="match status" value="1"/>
</dbReference>
<evidence type="ECO:0000313" key="13">
    <source>
        <dbReference type="Proteomes" id="UP000248863"/>
    </source>
</evidence>
<evidence type="ECO:0000256" key="1">
    <source>
        <dbReference type="ARBA" id="ARBA00004651"/>
    </source>
</evidence>
<dbReference type="InterPro" id="IPR011527">
    <property type="entry name" value="ABC1_TM_dom"/>
</dbReference>
<keyword evidence="7 9" id="KW-0472">Membrane</keyword>
<evidence type="ECO:0000259" key="10">
    <source>
        <dbReference type="PROSITE" id="PS50893"/>
    </source>
</evidence>
<feature type="transmembrane region" description="Helical" evidence="9">
    <location>
        <begin position="37"/>
        <end position="59"/>
    </location>
</feature>
<evidence type="ECO:0000256" key="8">
    <source>
        <dbReference type="SAM" id="MobiDB-lite"/>
    </source>
</evidence>
<keyword evidence="13" id="KW-1185">Reference proteome</keyword>
<dbReference type="GO" id="GO:0005886">
    <property type="term" value="C:plasma membrane"/>
    <property type="evidence" value="ECO:0007669"/>
    <property type="project" value="UniProtKB-SubCell"/>
</dbReference>
<gene>
    <name evidence="12" type="ORF">CH338_12280</name>
</gene>
<evidence type="ECO:0000256" key="4">
    <source>
        <dbReference type="ARBA" id="ARBA00022741"/>
    </source>
</evidence>
<dbReference type="RefSeq" id="WP_111357462.1">
    <property type="nucleotide sequence ID" value="NZ_NHSK01000087.1"/>
</dbReference>
<feature type="transmembrane region" description="Helical" evidence="9">
    <location>
        <begin position="169"/>
        <end position="190"/>
    </location>
</feature>
<keyword evidence="6 9" id="KW-1133">Transmembrane helix</keyword>